<evidence type="ECO:0000256" key="2">
    <source>
        <dbReference type="SAM" id="Phobius"/>
    </source>
</evidence>
<organism evidence="3 4">
    <name type="scientific">Dufourea novaeangliae</name>
    <name type="common">Sweat bee</name>
    <dbReference type="NCBI Taxonomy" id="178035"/>
    <lineage>
        <taxon>Eukaryota</taxon>
        <taxon>Metazoa</taxon>
        <taxon>Ecdysozoa</taxon>
        <taxon>Arthropoda</taxon>
        <taxon>Hexapoda</taxon>
        <taxon>Insecta</taxon>
        <taxon>Pterygota</taxon>
        <taxon>Neoptera</taxon>
        <taxon>Endopterygota</taxon>
        <taxon>Hymenoptera</taxon>
        <taxon>Apocrita</taxon>
        <taxon>Aculeata</taxon>
        <taxon>Apoidea</taxon>
        <taxon>Anthophila</taxon>
        <taxon>Halictidae</taxon>
        <taxon>Rophitinae</taxon>
        <taxon>Dufourea</taxon>
    </lineage>
</organism>
<evidence type="ECO:0000313" key="3">
    <source>
        <dbReference type="EMBL" id="KZC14137.1"/>
    </source>
</evidence>
<feature type="region of interest" description="Disordered" evidence="1">
    <location>
        <begin position="700"/>
        <end position="771"/>
    </location>
</feature>
<feature type="region of interest" description="Disordered" evidence="1">
    <location>
        <begin position="1"/>
        <end position="30"/>
    </location>
</feature>
<accession>A0A154PQX2</accession>
<dbReference type="EMBL" id="KQ435037">
    <property type="protein sequence ID" value="KZC14137.1"/>
    <property type="molecule type" value="Genomic_DNA"/>
</dbReference>
<keyword evidence="2" id="KW-1133">Transmembrane helix</keyword>
<dbReference type="STRING" id="178035.A0A154PQX2"/>
<keyword evidence="2" id="KW-0472">Membrane</keyword>
<dbReference type="Proteomes" id="UP000076502">
    <property type="component" value="Unassembled WGS sequence"/>
</dbReference>
<evidence type="ECO:0000256" key="1">
    <source>
        <dbReference type="SAM" id="MobiDB-lite"/>
    </source>
</evidence>
<feature type="compositionally biased region" description="Polar residues" evidence="1">
    <location>
        <begin position="757"/>
        <end position="771"/>
    </location>
</feature>
<feature type="transmembrane region" description="Helical" evidence="2">
    <location>
        <begin position="74"/>
        <end position="93"/>
    </location>
</feature>
<dbReference type="OrthoDB" id="7700342at2759"/>
<proteinExistence type="predicted"/>
<protein>
    <submittedName>
        <fullName evidence="3">Uncharacterized protein</fullName>
    </submittedName>
</protein>
<name>A0A154PQX2_DUFNO</name>
<evidence type="ECO:0000313" key="4">
    <source>
        <dbReference type="Proteomes" id="UP000076502"/>
    </source>
</evidence>
<feature type="region of interest" description="Disordered" evidence="1">
    <location>
        <begin position="187"/>
        <end position="228"/>
    </location>
</feature>
<keyword evidence="2" id="KW-0812">Transmembrane</keyword>
<gene>
    <name evidence="3" type="ORF">WN55_06369</name>
</gene>
<dbReference type="AlphaFoldDB" id="A0A154PQX2"/>
<feature type="compositionally biased region" description="Polar residues" evidence="1">
    <location>
        <begin position="20"/>
        <end position="29"/>
    </location>
</feature>
<sequence>MQADRRRAHTETKPSIPWRPSSQQNTEMMGSSALVGGSPHYLASPRLRVGNRFPIAIGNGDPYAKRELVSKVKATVMLIVFACLAVATARAGIAHGGIGLGGLGGLGGHGGIGAIGVGIGGGGASLTGGLAAGASSASSLQGGASSLGSGGLGASYAAGAASAAGAAGVQQIVSGGVIGGRADIGPAEGPKANVGPQTGPSDLVGPQEGAKNVGGPRTGPAGLVGPATGPFTSVGASAGTSTLVGPSQGRANLVGPSSGGVALLAGSGNINGDDGSSGSAAAAAPAGLGAAGLGLAGAGAIAVVGGGGGIAGGLGGHDGGVAVINGPSGAIHAGLGSHGAVIPGILGKCNEWDEKKSGRITDAKFSRSNSEIVEYGFVIAANGKRRKKAGVASIRRGPFTLGGVRFLHEFPEESAYEAYGAEGFCGQGHFVTESPMRPTASSNGTAPVNTFRFPLRCLRYDAPSLTLDLQLRIEHLILAALLPFVTAAPRQRRETVWGGYHGGYAGYGGHLGYAHGVALAGPALGPTSVAGPHVGAATLAAPSIGPAKLSGSIAGPVHVSGAIAGSALVTASVAGPAHVEGYGGPYGGPYGGVDGVAYAAPAYGYAGYPGYAGYAGPASHGAVLAGPASHGAVLAGPASHGAVLSGPHAGSAAVSGPNAGSVVIAGPSGKITAHGTGHGGIHTGHWLLGVKRSHTVCRTNAMPGLDADKPRNGHAPNPPENVWRVLCPALGVGGSKQRPSQNADSAPIKAPSKPFDVSTTTPATEQTHLQA</sequence>
<reference evidence="3 4" key="1">
    <citation type="submission" date="2015-07" db="EMBL/GenBank/DDBJ databases">
        <title>The genome of Dufourea novaeangliae.</title>
        <authorList>
            <person name="Pan H."/>
            <person name="Kapheim K."/>
        </authorList>
    </citation>
    <scope>NUCLEOTIDE SEQUENCE [LARGE SCALE GENOMIC DNA]</scope>
    <source>
        <strain evidence="3">0120121106</strain>
        <tissue evidence="3">Whole body</tissue>
    </source>
</reference>
<keyword evidence="4" id="KW-1185">Reference proteome</keyword>